<reference evidence="1 2" key="1">
    <citation type="journal article" date="2016" name="Proc. Natl. Acad. Sci. U.S.A.">
        <title>Comparative genomics of biotechnologically important yeasts.</title>
        <authorList>
            <person name="Riley R."/>
            <person name="Haridas S."/>
            <person name="Wolfe K.H."/>
            <person name="Lopes M.R."/>
            <person name="Hittinger C.T."/>
            <person name="Goeker M."/>
            <person name="Salamov A.A."/>
            <person name="Wisecaver J.H."/>
            <person name="Long T.M."/>
            <person name="Calvey C.H."/>
            <person name="Aerts A.L."/>
            <person name="Barry K.W."/>
            <person name="Choi C."/>
            <person name="Clum A."/>
            <person name="Coughlan A.Y."/>
            <person name="Deshpande S."/>
            <person name="Douglass A.P."/>
            <person name="Hanson S.J."/>
            <person name="Klenk H.-P."/>
            <person name="LaButti K.M."/>
            <person name="Lapidus A."/>
            <person name="Lindquist E.A."/>
            <person name="Lipzen A.M."/>
            <person name="Meier-Kolthoff J.P."/>
            <person name="Ohm R.A."/>
            <person name="Otillar R.P."/>
            <person name="Pangilinan J.L."/>
            <person name="Peng Y."/>
            <person name="Rokas A."/>
            <person name="Rosa C.A."/>
            <person name="Scheuner C."/>
            <person name="Sibirny A.A."/>
            <person name="Slot J.C."/>
            <person name="Stielow J.B."/>
            <person name="Sun H."/>
            <person name="Kurtzman C.P."/>
            <person name="Blackwell M."/>
            <person name="Grigoriev I.V."/>
            <person name="Jeffries T.W."/>
        </authorList>
    </citation>
    <scope>NUCLEOTIDE SEQUENCE [LARGE SCALE GENOMIC DNA]</scope>
    <source>
        <strain evidence="2">ATCC 58044 / CBS 1984 / NCYC 433 / NRRL Y-366-8</strain>
    </source>
</reference>
<dbReference type="SUPFAM" id="SSF48371">
    <property type="entry name" value="ARM repeat"/>
    <property type="match status" value="1"/>
</dbReference>
<dbReference type="GO" id="GO:0005085">
    <property type="term" value="F:guanyl-nucleotide exchange factor activity"/>
    <property type="evidence" value="ECO:0007669"/>
    <property type="project" value="InterPro"/>
</dbReference>
<organism evidence="1 2">
    <name type="scientific">Wickerhamomyces anomalus (strain ATCC 58044 / CBS 1984 / NCYC 433 / NRRL Y-366-8)</name>
    <name type="common">Yeast</name>
    <name type="synonym">Hansenula anomala</name>
    <dbReference type="NCBI Taxonomy" id="683960"/>
    <lineage>
        <taxon>Eukaryota</taxon>
        <taxon>Fungi</taxon>
        <taxon>Dikarya</taxon>
        <taxon>Ascomycota</taxon>
        <taxon>Saccharomycotina</taxon>
        <taxon>Saccharomycetes</taxon>
        <taxon>Phaffomycetales</taxon>
        <taxon>Wickerhamomycetaceae</taxon>
        <taxon>Wickerhamomyces</taxon>
    </lineage>
</organism>
<dbReference type="GeneID" id="30200145"/>
<dbReference type="PANTHER" id="PTHR10957">
    <property type="entry name" value="RAP1 GTPASE-GDP DISSOCIATION STIMULATOR 1"/>
    <property type="match status" value="1"/>
</dbReference>
<dbReference type="Gene3D" id="1.25.10.10">
    <property type="entry name" value="Leucine-rich Repeat Variant"/>
    <property type="match status" value="1"/>
</dbReference>
<name>A0A1E3P9C8_WICAA</name>
<dbReference type="AlphaFoldDB" id="A0A1E3P9C8"/>
<keyword evidence="2" id="KW-1185">Reference proteome</keyword>
<dbReference type="EMBL" id="KV454208">
    <property type="protein sequence ID" value="ODQ61824.1"/>
    <property type="molecule type" value="Genomic_DNA"/>
</dbReference>
<sequence length="558" mass="62944">MAEMDLEHVLFGLSTFVNDCEEKKLNVDNVYKESYLKLLDQMALLLREESTRDHDLIRSNLPKFIDSADYLLVNQEQPGYNELLLEVIRVLANSIADNDVNRRQLSSKSDFIEHLSNQLESKPDDSSLNERILILLKNLVIDTPDVAKDVSFITQSLLSYISQSDGGIFMAVDLLTDLIGNMQYNPNPQNIENLIKLLVKTLNQQSDLDEDEFAELVVNISSVLEGITVDPRFKFDKAETEKTLQVGLFDSLKKIDSLEFQNILMAKRRLFASIGNISANLTTSNKPMRTYSISNVQDQNQQNGYIISGCFTIIGNSIASPEDRNEVLDQAPALVNDILSKYNYLTDPVQFQGILHLLKALTNFDTVGTLFTDKNFKVLEFLIEATVRNSKYYTNFNVLLTGFLKKLFVLVNQRHVEKILNSGVPEILTSSDPSNESNLIILLLLNKVAIYKSDSNIDIFCNRIFKFSNDIQAAYLFELTKTIGVLLQHRSSYVLENYSSSLITLLTTIDSIDASSNDNAAKAVLNNGRYISGTLLNLSKENDIDPELKALSEKLLRK</sequence>
<dbReference type="InterPro" id="IPR011989">
    <property type="entry name" value="ARM-like"/>
</dbReference>
<evidence type="ECO:0000313" key="1">
    <source>
        <dbReference type="EMBL" id="ODQ61824.1"/>
    </source>
</evidence>
<accession>A0A1E3P9C8</accession>
<proteinExistence type="predicted"/>
<dbReference type="InterPro" id="IPR016024">
    <property type="entry name" value="ARM-type_fold"/>
</dbReference>
<evidence type="ECO:0008006" key="3">
    <source>
        <dbReference type="Google" id="ProtNLM"/>
    </source>
</evidence>
<dbReference type="InterPro" id="IPR040144">
    <property type="entry name" value="RAP1GDS1"/>
</dbReference>
<dbReference type="Proteomes" id="UP000094112">
    <property type="component" value="Unassembled WGS sequence"/>
</dbReference>
<evidence type="ECO:0000313" key="2">
    <source>
        <dbReference type="Proteomes" id="UP000094112"/>
    </source>
</evidence>
<dbReference type="RefSeq" id="XP_019041031.1">
    <property type="nucleotide sequence ID" value="XM_019182899.1"/>
</dbReference>
<dbReference type="OrthoDB" id="4059796at2759"/>
<protein>
    <recommendedName>
        <fullName evidence="3">UNC-45/Cro1/She4 central domain-containing protein</fullName>
    </recommendedName>
</protein>
<gene>
    <name evidence="1" type="ORF">WICANDRAFT_59900</name>
</gene>
<dbReference type="STRING" id="683960.A0A1E3P9C8"/>